<dbReference type="GO" id="GO:0016787">
    <property type="term" value="F:hydrolase activity"/>
    <property type="evidence" value="ECO:0007669"/>
    <property type="project" value="UniProtKB-KW"/>
</dbReference>
<dbReference type="InterPro" id="IPR029058">
    <property type="entry name" value="AB_hydrolase_fold"/>
</dbReference>
<keyword evidence="1 3" id="KW-0378">Hydrolase</keyword>
<dbReference type="Pfam" id="PF20434">
    <property type="entry name" value="BD-FAE"/>
    <property type="match status" value="1"/>
</dbReference>
<dbReference type="Gene3D" id="3.40.50.1820">
    <property type="entry name" value="alpha/beta hydrolase"/>
    <property type="match status" value="1"/>
</dbReference>
<dbReference type="RefSeq" id="WP_154429411.1">
    <property type="nucleotide sequence ID" value="NZ_VUNI01000006.1"/>
</dbReference>
<dbReference type="AlphaFoldDB" id="A0A6L5YPH2"/>
<dbReference type="InterPro" id="IPR049492">
    <property type="entry name" value="BD-FAE-like_dom"/>
</dbReference>
<evidence type="ECO:0000313" key="4">
    <source>
        <dbReference type="Proteomes" id="UP000474024"/>
    </source>
</evidence>
<dbReference type="PANTHER" id="PTHR48081:SF6">
    <property type="entry name" value="PEPTIDASE S9 PROLYL OLIGOPEPTIDASE CATALYTIC DOMAIN-CONTAINING PROTEIN"/>
    <property type="match status" value="1"/>
</dbReference>
<evidence type="ECO:0000313" key="3">
    <source>
        <dbReference type="EMBL" id="MST74443.1"/>
    </source>
</evidence>
<accession>A0A6L5YPH2</accession>
<name>A0A6L5YPH2_9FIRM</name>
<sequence>MITNEYQIQVEGSLPYAKLYTYMWEKSPEIGIDKRPMILICPGGGYVMTSDREADPLAMQFAAMGYHVAILRYSVAPAEYPVALLEACQTMKMIHEHAEEWLVDTDKIFILGCSAGGHLAASVGIFWNEKWIAEKLGCGNEMFRPAGMILCYPVITSGEYAHRGSFEALLKSQYTEEMLEKNSLEKQVTKDTPKAFLWHTYTDDCVPVENSLLFIQAMKKYDIPVEFHMYPVGGHGLSTCDNLAATPEGYGVQKECQSWLPLVRDWLKAAVNEGVGYEL</sequence>
<gene>
    <name evidence="3" type="ORF">FYJ75_05245</name>
</gene>
<organism evidence="3 4">
    <name type="scientific">Roseburia porci</name>
    <dbReference type="NCBI Taxonomy" id="2605790"/>
    <lineage>
        <taxon>Bacteria</taxon>
        <taxon>Bacillati</taxon>
        <taxon>Bacillota</taxon>
        <taxon>Clostridia</taxon>
        <taxon>Lachnospirales</taxon>
        <taxon>Lachnospiraceae</taxon>
        <taxon>Roseburia</taxon>
    </lineage>
</organism>
<dbReference type="SUPFAM" id="SSF53474">
    <property type="entry name" value="alpha/beta-Hydrolases"/>
    <property type="match status" value="1"/>
</dbReference>
<dbReference type="PANTHER" id="PTHR48081">
    <property type="entry name" value="AB HYDROLASE SUPERFAMILY PROTEIN C4A8.06C"/>
    <property type="match status" value="1"/>
</dbReference>
<keyword evidence="4" id="KW-1185">Reference proteome</keyword>
<dbReference type="Proteomes" id="UP000474024">
    <property type="component" value="Unassembled WGS sequence"/>
</dbReference>
<evidence type="ECO:0000256" key="1">
    <source>
        <dbReference type="ARBA" id="ARBA00022801"/>
    </source>
</evidence>
<dbReference type="InterPro" id="IPR050300">
    <property type="entry name" value="GDXG_lipolytic_enzyme"/>
</dbReference>
<reference evidence="3 4" key="1">
    <citation type="submission" date="2019-08" db="EMBL/GenBank/DDBJ databases">
        <title>In-depth cultivation of the pig gut microbiome towards novel bacterial diversity and tailored functional studies.</title>
        <authorList>
            <person name="Wylensek D."/>
            <person name="Hitch T.C.A."/>
            <person name="Clavel T."/>
        </authorList>
    </citation>
    <scope>NUCLEOTIDE SEQUENCE [LARGE SCALE GENOMIC DNA]</scope>
    <source>
        <strain evidence="3 4">MUC/MUC-530-WT-4D</strain>
    </source>
</reference>
<comment type="caution">
    <text evidence="3">The sequence shown here is derived from an EMBL/GenBank/DDBJ whole genome shotgun (WGS) entry which is preliminary data.</text>
</comment>
<evidence type="ECO:0000259" key="2">
    <source>
        <dbReference type="Pfam" id="PF20434"/>
    </source>
</evidence>
<proteinExistence type="predicted"/>
<protein>
    <submittedName>
        <fullName evidence="3">Alpha/beta hydrolase</fullName>
    </submittedName>
</protein>
<dbReference type="EMBL" id="VUNI01000006">
    <property type="protein sequence ID" value="MST74443.1"/>
    <property type="molecule type" value="Genomic_DNA"/>
</dbReference>
<feature type="domain" description="BD-FAE-like" evidence="2">
    <location>
        <begin position="33"/>
        <end position="217"/>
    </location>
</feature>